<name>A0ABT1G1M1_9CORY</name>
<dbReference type="EMBL" id="JAMFTQ010000007">
    <property type="protein sequence ID" value="MCP1387923.1"/>
    <property type="molecule type" value="Genomic_DNA"/>
</dbReference>
<dbReference type="Proteomes" id="UP001204000">
    <property type="component" value="Unassembled WGS sequence"/>
</dbReference>
<feature type="compositionally biased region" description="Low complexity" evidence="1">
    <location>
        <begin position="32"/>
        <end position="43"/>
    </location>
</feature>
<dbReference type="InterPro" id="IPR036269">
    <property type="entry name" value="Rho_N_sf"/>
</dbReference>
<dbReference type="Pfam" id="PF07498">
    <property type="entry name" value="Rho_N"/>
    <property type="match status" value="1"/>
</dbReference>
<feature type="region of interest" description="Disordered" evidence="1">
    <location>
        <begin position="1"/>
        <end position="20"/>
    </location>
</feature>
<proteinExistence type="predicted"/>
<dbReference type="InterPro" id="IPR055642">
    <property type="entry name" value="DUF7218"/>
</dbReference>
<evidence type="ECO:0000259" key="2">
    <source>
        <dbReference type="Pfam" id="PF07498"/>
    </source>
</evidence>
<dbReference type="SUPFAM" id="SSF68912">
    <property type="entry name" value="Rho N-terminal domain-like"/>
    <property type="match status" value="1"/>
</dbReference>
<feature type="compositionally biased region" description="Basic and acidic residues" evidence="1">
    <location>
        <begin position="44"/>
        <end position="55"/>
    </location>
</feature>
<dbReference type="RefSeq" id="WP_253577895.1">
    <property type="nucleotide sequence ID" value="NZ_JAMFTQ010000007.1"/>
</dbReference>
<dbReference type="InterPro" id="IPR011112">
    <property type="entry name" value="Rho-like_N"/>
</dbReference>
<evidence type="ECO:0000313" key="3">
    <source>
        <dbReference type="EMBL" id="MCP1387923.1"/>
    </source>
</evidence>
<gene>
    <name evidence="3" type="ORF">M5J20_06930</name>
</gene>
<accession>A0ABT1G1M1</accession>
<keyword evidence="4" id="KW-1185">Reference proteome</keyword>
<protein>
    <submittedName>
        <fullName evidence="3">Rho termination factor N-terminal domain-containing protein</fullName>
    </submittedName>
</protein>
<reference evidence="3" key="1">
    <citation type="submission" date="2022-05" db="EMBL/GenBank/DDBJ databases">
        <title>Corynebacterium sp. TA-R-1 sp. nov., isolated from human feces.</title>
        <authorList>
            <person name="Shamsuzzaman M."/>
            <person name="Dahal R.H."/>
        </authorList>
    </citation>
    <scope>NUCLEOTIDE SEQUENCE</scope>
    <source>
        <strain evidence="3">TA-R-1</strain>
    </source>
</reference>
<comment type="caution">
    <text evidence="3">The sequence shown here is derived from an EMBL/GenBank/DDBJ whole genome shotgun (WGS) entry which is preliminary data.</text>
</comment>
<feature type="region of interest" description="Disordered" evidence="1">
    <location>
        <begin position="27"/>
        <end position="62"/>
    </location>
</feature>
<evidence type="ECO:0000256" key="1">
    <source>
        <dbReference type="SAM" id="MobiDB-lite"/>
    </source>
</evidence>
<organism evidence="3 4">
    <name type="scientific">Corynebacterium stercoris</name>
    <dbReference type="NCBI Taxonomy" id="2943490"/>
    <lineage>
        <taxon>Bacteria</taxon>
        <taxon>Bacillati</taxon>
        <taxon>Actinomycetota</taxon>
        <taxon>Actinomycetes</taxon>
        <taxon>Mycobacteriales</taxon>
        <taxon>Corynebacteriaceae</taxon>
        <taxon>Corynebacterium</taxon>
    </lineage>
</organism>
<evidence type="ECO:0000313" key="4">
    <source>
        <dbReference type="Proteomes" id="UP001204000"/>
    </source>
</evidence>
<dbReference type="Pfam" id="PF23855">
    <property type="entry name" value="DUF7218"/>
    <property type="match status" value="1"/>
</dbReference>
<sequence>MAEDKHPENTPGGPSVKDGELYEKLREEGNSKSKAAAIANAAARDGRSEVGKRGGESASYEDWTKDELYERAQELEIEGRSTMTKDELIEALRD</sequence>
<feature type="domain" description="Rho termination factor-like N-terminal" evidence="2">
    <location>
        <begin position="66"/>
        <end position="92"/>
    </location>
</feature>